<gene>
    <name evidence="1" type="ORF">MMEN_LOCUS20513</name>
</gene>
<organism evidence="1 2">
    <name type="scientific">Menidia menidia</name>
    <name type="common">Atlantic silverside</name>
    <dbReference type="NCBI Taxonomy" id="238744"/>
    <lineage>
        <taxon>Eukaryota</taxon>
        <taxon>Metazoa</taxon>
        <taxon>Chordata</taxon>
        <taxon>Craniata</taxon>
        <taxon>Vertebrata</taxon>
        <taxon>Euteleostomi</taxon>
        <taxon>Actinopterygii</taxon>
        <taxon>Neopterygii</taxon>
        <taxon>Teleostei</taxon>
        <taxon>Neoteleostei</taxon>
        <taxon>Acanthomorphata</taxon>
        <taxon>Ovalentaria</taxon>
        <taxon>Atherinomorphae</taxon>
        <taxon>Atheriniformes</taxon>
        <taxon>Atherinopsidae</taxon>
        <taxon>Menidiinae</taxon>
        <taxon>Menidia</taxon>
    </lineage>
</organism>
<dbReference type="Proteomes" id="UP000677803">
    <property type="component" value="Unassembled WGS sequence"/>
</dbReference>
<keyword evidence="2" id="KW-1185">Reference proteome</keyword>
<evidence type="ECO:0000313" key="1">
    <source>
        <dbReference type="EMBL" id="CAG6016910.1"/>
    </source>
</evidence>
<comment type="caution">
    <text evidence="1">The sequence shown here is derived from an EMBL/GenBank/DDBJ whole genome shotgun (WGS) entry which is preliminary data.</text>
</comment>
<accession>A0A8S4BMX7</accession>
<proteinExistence type="predicted"/>
<name>A0A8S4BMX7_9TELE</name>
<dbReference type="EMBL" id="CAJRST010039999">
    <property type="protein sequence ID" value="CAG6016910.1"/>
    <property type="molecule type" value="Genomic_DNA"/>
</dbReference>
<reference evidence="1" key="1">
    <citation type="submission" date="2021-05" db="EMBL/GenBank/DDBJ databases">
        <authorList>
            <person name="Tigano A."/>
        </authorList>
    </citation>
    <scope>NUCLEOTIDE SEQUENCE</scope>
</reference>
<protein>
    <submittedName>
        <fullName evidence="1">(Atlantic silverside) hypothetical protein</fullName>
    </submittedName>
</protein>
<dbReference type="AlphaFoldDB" id="A0A8S4BMX7"/>
<evidence type="ECO:0000313" key="2">
    <source>
        <dbReference type="Proteomes" id="UP000677803"/>
    </source>
</evidence>
<sequence length="70" mass="7640">MEISAACVSACSRCHCTGCLSLSTLVAYESCSSGWMVPQHQLNTWMNTGSTGDLCFLILCTSDPFLKEIW</sequence>